<organism evidence="1">
    <name type="scientific">uncultured Solirubrobacterales bacterium</name>
    <dbReference type="NCBI Taxonomy" id="768556"/>
    <lineage>
        <taxon>Bacteria</taxon>
        <taxon>Bacillati</taxon>
        <taxon>Actinomycetota</taxon>
        <taxon>Thermoleophilia</taxon>
        <taxon>Solirubrobacterales</taxon>
        <taxon>environmental samples</taxon>
    </lineage>
</organism>
<protein>
    <recommendedName>
        <fullName evidence="2">Phospholipid/glycerol acyltransferase domain-containing protein</fullName>
    </recommendedName>
</protein>
<dbReference type="EMBL" id="CADCVU010000041">
    <property type="protein sequence ID" value="CAA9485627.1"/>
    <property type="molecule type" value="Genomic_DNA"/>
</dbReference>
<accession>A0A6J4RZA3</accession>
<reference evidence="1" key="1">
    <citation type="submission" date="2020-02" db="EMBL/GenBank/DDBJ databases">
        <authorList>
            <person name="Meier V. D."/>
        </authorList>
    </citation>
    <scope>NUCLEOTIDE SEQUENCE</scope>
    <source>
        <strain evidence="1">AVDCRST_MAG45</strain>
    </source>
</reference>
<proteinExistence type="predicted"/>
<evidence type="ECO:0000313" key="1">
    <source>
        <dbReference type="EMBL" id="CAA9485627.1"/>
    </source>
</evidence>
<gene>
    <name evidence="1" type="ORF">AVDCRST_MAG45-429</name>
</gene>
<feature type="non-terminal residue" evidence="1">
    <location>
        <position position="134"/>
    </location>
</feature>
<evidence type="ECO:0008006" key="2">
    <source>
        <dbReference type="Google" id="ProtNLM"/>
    </source>
</evidence>
<name>A0A6J4RZA3_9ACTN</name>
<sequence length="134" mass="14211">MSEPPRPPGESATVLRPAVALLRGLRSGLARGVSPLEALAGAGAALPREARDALGAAIARLEGDYAEDEWGFDEGFADAVLPLLELMYERWWRVNAVGVANVPAHGRALLVANHAGVLPWDATMIATAIMREHP</sequence>
<dbReference type="AlphaFoldDB" id="A0A6J4RZA3"/>